<name>B8IXU6_METNO</name>
<reference evidence="2" key="1">
    <citation type="submission" date="2009-01" db="EMBL/GenBank/DDBJ databases">
        <title>Complete sequence of plasmid 3 of Methylobacterium nodulans ORS 2060.</title>
        <authorList>
            <consortium name="US DOE Joint Genome Institute"/>
            <person name="Lucas S."/>
            <person name="Copeland A."/>
            <person name="Lapidus A."/>
            <person name="Glavina del Rio T."/>
            <person name="Dalin E."/>
            <person name="Tice H."/>
            <person name="Bruce D."/>
            <person name="Goodwin L."/>
            <person name="Pitluck S."/>
            <person name="Sims D."/>
            <person name="Brettin T."/>
            <person name="Detter J.C."/>
            <person name="Han C."/>
            <person name="Larimer F."/>
            <person name="Land M."/>
            <person name="Hauser L."/>
            <person name="Kyrpides N."/>
            <person name="Ivanova N."/>
            <person name="Marx C.J."/>
            <person name="Richardson P."/>
        </authorList>
    </citation>
    <scope>NUCLEOTIDE SEQUENCE [LARGE SCALE GENOMIC DNA]</scope>
    <source>
        <strain evidence="2">LMG 21967 / CNCM I-2342 / ORS 2060</strain>
        <plasmid evidence="2">Plasmid pMNOD03</plasmid>
    </source>
</reference>
<dbReference type="OrthoDB" id="8020482at2"/>
<dbReference type="eggNOG" id="ENOG503122X">
    <property type="taxonomic scope" value="Bacteria"/>
</dbReference>
<gene>
    <name evidence="1" type="ordered locus">Mnod_8775</name>
</gene>
<protein>
    <submittedName>
        <fullName evidence="1">Uncharacterized protein</fullName>
    </submittedName>
</protein>
<dbReference type="EMBL" id="CP001352">
    <property type="protein sequence ID" value="ACL63236.1"/>
    <property type="molecule type" value="Genomic_DNA"/>
</dbReference>
<geneLocation type="plasmid" evidence="1 2">
    <name>pMNOD03</name>
</geneLocation>
<dbReference type="RefSeq" id="WP_012634255.1">
    <property type="nucleotide sequence ID" value="NC_011893.1"/>
</dbReference>
<accession>B8IXU6</accession>
<keyword evidence="1" id="KW-0614">Plasmid</keyword>
<dbReference type="AlphaFoldDB" id="B8IXU6"/>
<sequence length="76" mass="8936">MPDHHVIADLDEVDQHIADGERRISDIAARIEQGRAVGRDTSLAEELLRLMHETVEQWRIQRQLIVEALDREQRER</sequence>
<evidence type="ECO:0000313" key="2">
    <source>
        <dbReference type="Proteomes" id="UP000008207"/>
    </source>
</evidence>
<dbReference type="HOGENOM" id="CLU_193723_0_0_5"/>
<dbReference type="KEGG" id="mno:Mnod_8775"/>
<keyword evidence="2" id="KW-1185">Reference proteome</keyword>
<evidence type="ECO:0000313" key="1">
    <source>
        <dbReference type="EMBL" id="ACL63236.1"/>
    </source>
</evidence>
<dbReference type="Proteomes" id="UP000008207">
    <property type="component" value="Plasmid pMNOD03"/>
</dbReference>
<organism evidence="1 2">
    <name type="scientific">Methylobacterium nodulans (strain LMG 21967 / CNCM I-2342 / ORS 2060)</name>
    <dbReference type="NCBI Taxonomy" id="460265"/>
    <lineage>
        <taxon>Bacteria</taxon>
        <taxon>Pseudomonadati</taxon>
        <taxon>Pseudomonadota</taxon>
        <taxon>Alphaproteobacteria</taxon>
        <taxon>Hyphomicrobiales</taxon>
        <taxon>Methylobacteriaceae</taxon>
        <taxon>Methylobacterium</taxon>
    </lineage>
</organism>
<proteinExistence type="predicted"/>